<keyword evidence="2" id="KW-1185">Reference proteome</keyword>
<reference evidence="1" key="1">
    <citation type="submission" date="2021-08" db="EMBL/GenBank/DDBJ databases">
        <title>The first chromosome-level gecko genome reveals the dynamic sex chromosomes of Neotropical dwarf geckos (Sphaerodactylidae: Sphaerodactylus).</title>
        <authorList>
            <person name="Pinto B.J."/>
            <person name="Keating S.E."/>
            <person name="Gamble T."/>
        </authorList>
    </citation>
    <scope>NUCLEOTIDE SEQUENCE</scope>
    <source>
        <strain evidence="1">TG3544</strain>
    </source>
</reference>
<organism evidence="1 2">
    <name type="scientific">Sphaerodactylus townsendi</name>
    <dbReference type="NCBI Taxonomy" id="933632"/>
    <lineage>
        <taxon>Eukaryota</taxon>
        <taxon>Metazoa</taxon>
        <taxon>Chordata</taxon>
        <taxon>Craniata</taxon>
        <taxon>Vertebrata</taxon>
        <taxon>Euteleostomi</taxon>
        <taxon>Lepidosauria</taxon>
        <taxon>Squamata</taxon>
        <taxon>Bifurcata</taxon>
        <taxon>Gekkota</taxon>
        <taxon>Sphaerodactylidae</taxon>
        <taxon>Sphaerodactylus</taxon>
    </lineage>
</organism>
<accession>A0ACB8EBS1</accession>
<dbReference type="Proteomes" id="UP000827872">
    <property type="component" value="Linkage Group LG14"/>
</dbReference>
<proteinExistence type="predicted"/>
<evidence type="ECO:0000313" key="1">
    <source>
        <dbReference type="EMBL" id="KAH7989497.1"/>
    </source>
</evidence>
<gene>
    <name evidence="1" type="ORF">K3G42_010419</name>
</gene>
<name>A0ACB8EBS1_9SAUR</name>
<protein>
    <submittedName>
        <fullName evidence="1">Uncharacterized protein</fullName>
    </submittedName>
</protein>
<evidence type="ECO:0000313" key="2">
    <source>
        <dbReference type="Proteomes" id="UP000827872"/>
    </source>
</evidence>
<comment type="caution">
    <text evidence="1">The sequence shown here is derived from an EMBL/GenBank/DDBJ whole genome shotgun (WGS) entry which is preliminary data.</text>
</comment>
<dbReference type="EMBL" id="CM037627">
    <property type="protein sequence ID" value="KAH7989497.1"/>
    <property type="molecule type" value="Genomic_DNA"/>
</dbReference>
<sequence>MSLLSPAAVLNFESCTGRTDTSYEVADRHFETRDGVVTVKRSLNLHDRERTFRIFATDSAGKRHSARVVVRRLHHQHPAEPYKLGPGQVLTFPEPHPGLKRQKRDWVIPPINCPENEKGPFPKKLVQIKSNRDKETKVFYSITGQGADAPPRGTFIVDRESGWLEVTCPLDRESISSYTLFSHAVSANGEPVEDPMEVIIKVTDQNDNRPQFTQPVFNGAVPEGAKPGTTVMQVSATDKDDAVDSYNGVVSYSIVRQEPPEPHPEMFAINNETGMISVVVAGLDREEFPKYTLILQATDMQGQGLTTSGTAMITVTDNNDNPPIFDPSTYERTVPENEAGFLVANLKVRDADEQGTDAWKASYSIESGNEGADFIITTDPQTNDGLLKTAKGLDYEQKKQFVLRVSVRNVAGFSVQVPTSTALVTVNVADVNEAPVFVPPEKLVKHSEDFAVDQVLTTYTARDPDVAMRQAIRYSIGKDVARWLNINPENGVIRTIAPLDRESPHVKNNTYEALIYATDDGEPSATGTGTLLLYLFDVNDNAPEPDPRNFEICNRNPVPQQLKIVDKDLPPHTFSADLKLGAKANWSVQVDQGSDSLTLRLTKELEPGEYSIALELNDGQGMQQITMVKAQVCNCEGVPKNCEKRGFVAGTMDVPAILGILGGILALLILLLLLLLFVRKRRVVKEPLLPPEDDTRDNVYYYDEEGGGEEDQDYDMSQLHRCEGLDVSHS</sequence>